<dbReference type="AlphaFoldDB" id="A0A446BU99"/>
<dbReference type="Gene3D" id="3.40.50.720">
    <property type="entry name" value="NAD(P)-binding Rossmann-like Domain"/>
    <property type="match status" value="1"/>
</dbReference>
<sequence length="353" mass="37064">MVTLEQMRLSNSKIGTALPPGLVAVFAGATSGIGEASLKQFTKLAVKPRIYFLGRSKESGNRICGELQKLNPGGEYNFISVDVSSLRAVDDVCRELKAKESAINLLFLSTGTFVTGKDSDEGLNYPVAVAFYARLRLIVNLLPLLQSATHLRRVLTVLAGTKEGRVDTTDFQGRRTSFFTPRARGHFTAMTTLALEAVAARRAAPDVSFVHCYPGFVKTNLGRDVTGAGAAVLRALFALVAFVVGPFVAVPLDECGERHVFLATSARFPPAAAAAGGAGGGGGDGVPLPAGVAVARAADGKTGGGVYSVDHHAESAPARVEALLNGMRKDGTAEKVWAHVEEEFVRITGVPAV</sequence>
<reference evidence="2 3" key="1">
    <citation type="submission" date="2018-04" db="EMBL/GenBank/DDBJ databases">
        <authorList>
            <person name="Huttner S."/>
            <person name="Dainat J."/>
        </authorList>
    </citation>
    <scope>NUCLEOTIDE SEQUENCE [LARGE SCALE GENOMIC DNA]</scope>
</reference>
<accession>A0A446BU99</accession>
<dbReference type="GO" id="GO:0016491">
    <property type="term" value="F:oxidoreductase activity"/>
    <property type="evidence" value="ECO:0007669"/>
    <property type="project" value="UniProtKB-KW"/>
</dbReference>
<dbReference type="Proteomes" id="UP000289323">
    <property type="component" value="Unassembled WGS sequence"/>
</dbReference>
<dbReference type="InterPro" id="IPR052228">
    <property type="entry name" value="Sec_Metab_Biosynth_Oxidored"/>
</dbReference>
<organism evidence="2 3">
    <name type="scientific">Thermothielavioides terrestris</name>
    <dbReference type="NCBI Taxonomy" id="2587410"/>
    <lineage>
        <taxon>Eukaryota</taxon>
        <taxon>Fungi</taxon>
        <taxon>Dikarya</taxon>
        <taxon>Ascomycota</taxon>
        <taxon>Pezizomycotina</taxon>
        <taxon>Sordariomycetes</taxon>
        <taxon>Sordariomycetidae</taxon>
        <taxon>Sordariales</taxon>
        <taxon>Chaetomiaceae</taxon>
        <taxon>Thermothielavioides</taxon>
    </lineage>
</organism>
<protein>
    <submittedName>
        <fullName evidence="2">B7bb7536-b8a8-4255-800e-1095c77f1731</fullName>
    </submittedName>
</protein>
<dbReference type="InterPro" id="IPR036291">
    <property type="entry name" value="NAD(P)-bd_dom_sf"/>
</dbReference>
<dbReference type="EMBL" id="OUUZ01000016">
    <property type="protein sequence ID" value="SPQ26019.1"/>
    <property type="molecule type" value="Genomic_DNA"/>
</dbReference>
<keyword evidence="1" id="KW-0560">Oxidoreductase</keyword>
<evidence type="ECO:0000313" key="2">
    <source>
        <dbReference type="EMBL" id="SPQ26019.1"/>
    </source>
</evidence>
<evidence type="ECO:0000256" key="1">
    <source>
        <dbReference type="ARBA" id="ARBA00023002"/>
    </source>
</evidence>
<dbReference type="InterPro" id="IPR002347">
    <property type="entry name" value="SDR_fam"/>
</dbReference>
<dbReference type="Pfam" id="PF00106">
    <property type="entry name" value="adh_short"/>
    <property type="match status" value="1"/>
</dbReference>
<proteinExistence type="predicted"/>
<evidence type="ECO:0000313" key="3">
    <source>
        <dbReference type="Proteomes" id="UP000289323"/>
    </source>
</evidence>
<dbReference type="SUPFAM" id="SSF51735">
    <property type="entry name" value="NAD(P)-binding Rossmann-fold domains"/>
    <property type="match status" value="1"/>
</dbReference>
<dbReference type="PANTHER" id="PTHR47534">
    <property type="entry name" value="YALI0E05731P"/>
    <property type="match status" value="1"/>
</dbReference>
<name>A0A446BU99_9PEZI</name>
<dbReference type="PANTHER" id="PTHR47534:SF3">
    <property type="entry name" value="ALCOHOL DEHYDROGENASE-LIKE C-TERMINAL DOMAIN-CONTAINING PROTEIN"/>
    <property type="match status" value="1"/>
</dbReference>
<gene>
    <name evidence="2" type="ORF">TT172_LOCUS8438</name>
</gene>